<dbReference type="OrthoDB" id="9812426at2"/>
<feature type="domain" description="Sulfatase-modifying factor enzyme-like" evidence="2">
    <location>
        <begin position="131"/>
        <end position="381"/>
    </location>
</feature>
<feature type="region of interest" description="Disordered" evidence="1">
    <location>
        <begin position="54"/>
        <end position="74"/>
    </location>
</feature>
<evidence type="ECO:0000313" key="3">
    <source>
        <dbReference type="EMBL" id="ADB19251.1"/>
    </source>
</evidence>
<accession>D2R748</accession>
<gene>
    <name evidence="3" type="ordered locus">Psta_4609</name>
</gene>
<reference evidence="3 4" key="1">
    <citation type="journal article" date="2009" name="Stand. Genomic Sci.">
        <title>Complete genome sequence of Pirellula staleyi type strain (ATCC 27377).</title>
        <authorList>
            <person name="Clum A."/>
            <person name="Tindall B.J."/>
            <person name="Sikorski J."/>
            <person name="Ivanova N."/>
            <person name="Mavrommatis K."/>
            <person name="Lucas S."/>
            <person name="Glavina del Rio T."/>
            <person name="Nolan M."/>
            <person name="Chen F."/>
            <person name="Tice H."/>
            <person name="Pitluck S."/>
            <person name="Cheng J.F."/>
            <person name="Chertkov O."/>
            <person name="Brettin T."/>
            <person name="Han C."/>
            <person name="Detter J.C."/>
            <person name="Kuske C."/>
            <person name="Bruce D."/>
            <person name="Goodwin L."/>
            <person name="Ovchinikova G."/>
            <person name="Pati A."/>
            <person name="Mikhailova N."/>
            <person name="Chen A."/>
            <person name="Palaniappan K."/>
            <person name="Land M."/>
            <person name="Hauser L."/>
            <person name="Chang Y.J."/>
            <person name="Jeffries C.D."/>
            <person name="Chain P."/>
            <person name="Rohde M."/>
            <person name="Goker M."/>
            <person name="Bristow J."/>
            <person name="Eisen J.A."/>
            <person name="Markowitz V."/>
            <person name="Hugenholtz P."/>
            <person name="Kyrpides N.C."/>
            <person name="Klenk H.P."/>
            <person name="Lapidus A."/>
        </authorList>
    </citation>
    <scope>NUCLEOTIDE SEQUENCE [LARGE SCALE GENOMIC DNA]</scope>
    <source>
        <strain evidence="4">ATCC 27377 / DSM 6068 / ICPB 4128</strain>
    </source>
</reference>
<sequence precursor="true">MPLKLPSATSVALGATVPACLAYGLTSDQWALGAAGAATGLCLLALQKPLRRFRGHPSSTSSTPNKVVAADPRASREKWERLAAELGDDETSQLVLGMLTQGRYTILLRPQIASSLSARHIEIAQSALDEAMSVVPQGPVMMRSRRFDELADDEQHRGQKLVHVDGFFLDRYPVTNAEYQQFVSDGGYEQMSLWDESIWPAVLGFVDKTNQPGPRFWSGGHYELGKQDHPVVGISWYEASAYARWAGKRLPSDPEWVKAGSWPVLTDAKVPVQRRYPWGEALDRRLANLWGSGPDATVPVHSHPEGASVGGVQQLIGNVWEWTSSQFGAFEPVGQKIETGSPLRSIRGGAFDTYFDSQSHCQFQSGEGPLARKHNIGFRCALGFVDVVTTGASDSGASSELSIESPEEQNV</sequence>
<organism evidence="3 4">
    <name type="scientific">Pirellula staleyi (strain ATCC 27377 / DSM 6068 / ICPB 4128)</name>
    <name type="common">Pirella staleyi</name>
    <dbReference type="NCBI Taxonomy" id="530564"/>
    <lineage>
        <taxon>Bacteria</taxon>
        <taxon>Pseudomonadati</taxon>
        <taxon>Planctomycetota</taxon>
        <taxon>Planctomycetia</taxon>
        <taxon>Pirellulales</taxon>
        <taxon>Pirellulaceae</taxon>
        <taxon>Pirellula</taxon>
    </lineage>
</organism>
<name>D2R748_PIRSD</name>
<evidence type="ECO:0000256" key="1">
    <source>
        <dbReference type="SAM" id="MobiDB-lite"/>
    </source>
</evidence>
<dbReference type="InterPro" id="IPR005532">
    <property type="entry name" value="SUMF_dom"/>
</dbReference>
<dbReference type="InterPro" id="IPR042095">
    <property type="entry name" value="SUMF_sf"/>
</dbReference>
<dbReference type="PANTHER" id="PTHR23150">
    <property type="entry name" value="SULFATASE MODIFYING FACTOR 1, 2"/>
    <property type="match status" value="1"/>
</dbReference>
<dbReference type="eggNOG" id="COG1262">
    <property type="taxonomic scope" value="Bacteria"/>
</dbReference>
<dbReference type="Gene3D" id="3.90.1580.10">
    <property type="entry name" value="paralog of FGE (formylglycine-generating enzyme)"/>
    <property type="match status" value="1"/>
</dbReference>
<dbReference type="Pfam" id="PF03781">
    <property type="entry name" value="FGE-sulfatase"/>
    <property type="match status" value="1"/>
</dbReference>
<dbReference type="SUPFAM" id="SSF56436">
    <property type="entry name" value="C-type lectin-like"/>
    <property type="match status" value="1"/>
</dbReference>
<dbReference type="EMBL" id="CP001848">
    <property type="protein sequence ID" value="ADB19251.1"/>
    <property type="molecule type" value="Genomic_DNA"/>
</dbReference>
<dbReference type="InterPro" id="IPR016187">
    <property type="entry name" value="CTDL_fold"/>
</dbReference>
<evidence type="ECO:0000259" key="2">
    <source>
        <dbReference type="Pfam" id="PF03781"/>
    </source>
</evidence>
<dbReference type="HOGENOM" id="CLU_690134_0_0_0"/>
<dbReference type="STRING" id="530564.Psta_4609"/>
<dbReference type="Proteomes" id="UP000001887">
    <property type="component" value="Chromosome"/>
</dbReference>
<dbReference type="InterPro" id="IPR051043">
    <property type="entry name" value="Sulfatase_Mod_Factor_Kinase"/>
</dbReference>
<evidence type="ECO:0000313" key="4">
    <source>
        <dbReference type="Proteomes" id="UP000001887"/>
    </source>
</evidence>
<dbReference type="KEGG" id="psl:Psta_4609"/>
<keyword evidence="4" id="KW-1185">Reference proteome</keyword>
<dbReference type="AlphaFoldDB" id="D2R748"/>
<proteinExistence type="predicted"/>
<protein>
    <recommendedName>
        <fullName evidence="2">Sulfatase-modifying factor enzyme-like domain-containing protein</fullName>
    </recommendedName>
</protein>